<accession>A0AA35WEA4</accession>
<dbReference type="Proteomes" id="UP001174909">
    <property type="component" value="Unassembled WGS sequence"/>
</dbReference>
<organism evidence="1 2">
    <name type="scientific">Geodia barretti</name>
    <name type="common">Barrett's horny sponge</name>
    <dbReference type="NCBI Taxonomy" id="519541"/>
    <lineage>
        <taxon>Eukaryota</taxon>
        <taxon>Metazoa</taxon>
        <taxon>Porifera</taxon>
        <taxon>Demospongiae</taxon>
        <taxon>Heteroscleromorpha</taxon>
        <taxon>Tetractinellida</taxon>
        <taxon>Astrophorina</taxon>
        <taxon>Geodiidae</taxon>
        <taxon>Geodia</taxon>
    </lineage>
</organism>
<evidence type="ECO:0000313" key="1">
    <source>
        <dbReference type="EMBL" id="CAI8018233.1"/>
    </source>
</evidence>
<reference evidence="1" key="1">
    <citation type="submission" date="2023-03" db="EMBL/GenBank/DDBJ databases">
        <authorList>
            <person name="Steffen K."/>
            <person name="Cardenas P."/>
        </authorList>
    </citation>
    <scope>NUCLEOTIDE SEQUENCE</scope>
</reference>
<name>A0AA35WEA4_GEOBA</name>
<gene>
    <name evidence="1" type="ORF">GBAR_LOCUS11033</name>
</gene>
<dbReference type="AlphaFoldDB" id="A0AA35WEA4"/>
<sequence>MSTDTRNSVINATHAVATARIPAGGRRISYRGYLIHGEVPSICYVIYGRNGFGQLTELGATRSFADAMGWIDKHIANMQGMIPAGIGHTSTPPARDTLGAAA</sequence>
<keyword evidence="2" id="KW-1185">Reference proteome</keyword>
<proteinExistence type="predicted"/>
<comment type="caution">
    <text evidence="1">The sequence shown here is derived from an EMBL/GenBank/DDBJ whole genome shotgun (WGS) entry which is preliminary data.</text>
</comment>
<evidence type="ECO:0000313" key="2">
    <source>
        <dbReference type="Proteomes" id="UP001174909"/>
    </source>
</evidence>
<dbReference type="EMBL" id="CASHTH010001687">
    <property type="protein sequence ID" value="CAI8018233.1"/>
    <property type="molecule type" value="Genomic_DNA"/>
</dbReference>
<protein>
    <submittedName>
        <fullName evidence="1">Uncharacterized protein</fullName>
    </submittedName>
</protein>